<dbReference type="InterPro" id="IPR057666">
    <property type="entry name" value="DrpA_SLOG"/>
</dbReference>
<name>A0ABW4B4S3_9LACO</name>
<organism evidence="3 4">
    <name type="scientific">Lacticaseibacillus jixianensis</name>
    <dbReference type="NCBI Taxonomy" id="2486012"/>
    <lineage>
        <taxon>Bacteria</taxon>
        <taxon>Bacillati</taxon>
        <taxon>Bacillota</taxon>
        <taxon>Bacilli</taxon>
        <taxon>Lactobacillales</taxon>
        <taxon>Lactobacillaceae</taxon>
        <taxon>Lacticaseibacillus</taxon>
    </lineage>
</organism>
<keyword evidence="4" id="KW-1185">Reference proteome</keyword>
<accession>A0ABW4B4S3</accession>
<dbReference type="Pfam" id="PF02481">
    <property type="entry name" value="DNA_processg_A"/>
    <property type="match status" value="1"/>
</dbReference>
<dbReference type="NCBIfam" id="TIGR00732">
    <property type="entry name" value="dprA"/>
    <property type="match status" value="1"/>
</dbReference>
<evidence type="ECO:0000259" key="2">
    <source>
        <dbReference type="Pfam" id="PF02481"/>
    </source>
</evidence>
<dbReference type="SUPFAM" id="SSF102405">
    <property type="entry name" value="MCP/YpsA-like"/>
    <property type="match status" value="1"/>
</dbReference>
<dbReference type="EMBL" id="JBHTMO010000001">
    <property type="protein sequence ID" value="MFD1392024.1"/>
    <property type="molecule type" value="Genomic_DNA"/>
</dbReference>
<protein>
    <submittedName>
        <fullName evidence="3">DNA-processing protein DprA</fullName>
    </submittedName>
</protein>
<dbReference type="InterPro" id="IPR003488">
    <property type="entry name" value="DprA"/>
</dbReference>
<evidence type="ECO:0000313" key="4">
    <source>
        <dbReference type="Proteomes" id="UP001597249"/>
    </source>
</evidence>
<reference evidence="4" key="1">
    <citation type="journal article" date="2019" name="Int. J. Syst. Evol. Microbiol.">
        <title>The Global Catalogue of Microorganisms (GCM) 10K type strain sequencing project: providing services to taxonomists for standard genome sequencing and annotation.</title>
        <authorList>
            <consortium name="The Broad Institute Genomics Platform"/>
            <consortium name="The Broad Institute Genome Sequencing Center for Infectious Disease"/>
            <person name="Wu L."/>
            <person name="Ma J."/>
        </authorList>
    </citation>
    <scope>NUCLEOTIDE SEQUENCE [LARGE SCALE GENOMIC DNA]</scope>
    <source>
        <strain evidence="4">CCM 8911</strain>
    </source>
</reference>
<comment type="caution">
    <text evidence="3">The sequence shown here is derived from an EMBL/GenBank/DDBJ whole genome shotgun (WGS) entry which is preliminary data.</text>
</comment>
<feature type="domain" description="Smf/DprA SLOG" evidence="2">
    <location>
        <begin position="74"/>
        <end position="280"/>
    </location>
</feature>
<proteinExistence type="inferred from homology"/>
<evidence type="ECO:0000313" key="3">
    <source>
        <dbReference type="EMBL" id="MFD1392024.1"/>
    </source>
</evidence>
<dbReference type="Gene3D" id="3.40.50.450">
    <property type="match status" value="1"/>
</dbReference>
<dbReference type="Proteomes" id="UP001597249">
    <property type="component" value="Unassembled WGS sequence"/>
</dbReference>
<comment type="similarity">
    <text evidence="1">Belongs to the DprA/Smf family.</text>
</comment>
<dbReference type="RefSeq" id="WP_125584483.1">
    <property type="nucleotide sequence ID" value="NZ_JBHTMO010000001.1"/>
</dbReference>
<sequence length="284" mass="31420">MELRELMLVWHWAFYQKSWAKEARLWQEIARRRLPESAPVSALADWAPLRELRPFVIDAAWLHEVRAFYRTGLFVTRFDPTYPPRLAESNQPPLVLFYHGRLDLLDNVTLAVVGARRATHYTELALRRLGETLPPLVILSGLAAGADGMAHRFALSRGWPTVAVVASGLDVAYPAAHRELQQLIGEAGLLLSEYPPRTLPQKFQFVARNRVIAGLAHGVLVTEAAAHSGSLITANYALQNNREVFALPGRLDAPLSAGTNALIQAGAKLIASGQDIADELHFFP</sequence>
<dbReference type="PANTHER" id="PTHR43022:SF1">
    <property type="entry name" value="PROTEIN SMF"/>
    <property type="match status" value="1"/>
</dbReference>
<gene>
    <name evidence="3" type="primary">dprA</name>
    <name evidence="3" type="ORF">ACFQ3L_00275</name>
</gene>
<dbReference type="PANTHER" id="PTHR43022">
    <property type="entry name" value="PROTEIN SMF"/>
    <property type="match status" value="1"/>
</dbReference>
<evidence type="ECO:0000256" key="1">
    <source>
        <dbReference type="ARBA" id="ARBA00006525"/>
    </source>
</evidence>